<reference evidence="3 4" key="1">
    <citation type="journal article" date="2015" name="G3 (Bethesda)">
        <title>Insights into Ongoing Evolution of the Hexachlorocyclohexane Catabolic Pathway from Comparative Genomics of Ten Sphingomonadaceae Strains.</title>
        <authorList>
            <person name="Pearce S.L."/>
            <person name="Oakeshott J.G."/>
            <person name="Pandey G."/>
        </authorList>
    </citation>
    <scope>NUCLEOTIDE SEQUENCE [LARGE SCALE GENOMIC DNA]</scope>
    <source>
        <strain evidence="3 4">LL02</strain>
    </source>
</reference>
<dbReference type="Gene3D" id="2.60.40.3680">
    <property type="match status" value="1"/>
</dbReference>
<gene>
    <name evidence="3" type="ORF">V474_16140</name>
</gene>
<evidence type="ECO:0000259" key="2">
    <source>
        <dbReference type="Pfam" id="PF14415"/>
    </source>
</evidence>
<dbReference type="AlphaFoldDB" id="A0A0J7XY69"/>
<dbReference type="RefSeq" id="WP_059151305.1">
    <property type="nucleotide sequence ID" value="NZ_KQ130453.1"/>
</dbReference>
<feature type="signal peptide" evidence="1">
    <location>
        <begin position="1"/>
        <end position="32"/>
    </location>
</feature>
<proteinExistence type="predicted"/>
<dbReference type="PATRIC" id="fig|1114963.3.peg.2060"/>
<dbReference type="OrthoDB" id="7299818at2"/>
<sequence>MKYKEESVKAVTSGVLGLILVAAALAAGAARANDSSAQLAAGGLVLTKSDAIEMQSEDLYISREAVRVRYRFLNSSGRDTTVRVAFPMPDIGGEGFFEGDVSVPVDAPANILGFTTLADGKPVRTILEQKAMVGDIDHSAWLAANHIPMAVHIGGTDAAIARLPESKRSEARKLGLIGEDDEALWILRTTYHWLQTFPAGKPVTIEHRYKPSVGGTVMTGIGQDGENDAVKVYCVEPSILTTLRRSAKGDSGPRYSESWIEYILVTGGNWKKPIGDFRLVVDKGTPQTLVSFCGEGVRKIGPTTFEMRKRDWRPQKNLSILFLNPFGAE</sequence>
<comment type="caution">
    <text evidence="3">The sequence shown here is derived from an EMBL/GenBank/DDBJ whole genome shotgun (WGS) entry which is preliminary data.</text>
</comment>
<evidence type="ECO:0000313" key="4">
    <source>
        <dbReference type="Proteomes" id="UP000052268"/>
    </source>
</evidence>
<keyword evidence="4" id="KW-1185">Reference proteome</keyword>
<dbReference type="Pfam" id="PF14415">
    <property type="entry name" value="DUF4424"/>
    <property type="match status" value="1"/>
</dbReference>
<evidence type="ECO:0000313" key="3">
    <source>
        <dbReference type="EMBL" id="KMS56452.1"/>
    </source>
</evidence>
<dbReference type="EMBL" id="JACU01000004">
    <property type="protein sequence ID" value="KMS56452.1"/>
    <property type="molecule type" value="Genomic_DNA"/>
</dbReference>
<name>A0A0J7XY69_9SPHN</name>
<feature type="chain" id="PRO_5005292210" description="DUF4424 domain-containing protein" evidence="1">
    <location>
        <begin position="33"/>
        <end position="329"/>
    </location>
</feature>
<evidence type="ECO:0000256" key="1">
    <source>
        <dbReference type="SAM" id="SignalP"/>
    </source>
</evidence>
<accession>A0A0J7XY69</accession>
<protein>
    <recommendedName>
        <fullName evidence="2">DUF4424 domain-containing protein</fullName>
    </recommendedName>
</protein>
<feature type="domain" description="DUF4424" evidence="2">
    <location>
        <begin position="32"/>
        <end position="321"/>
    </location>
</feature>
<keyword evidence="1" id="KW-0732">Signal</keyword>
<organism evidence="3 4">
    <name type="scientific">Novosphingobium barchaimii LL02</name>
    <dbReference type="NCBI Taxonomy" id="1114963"/>
    <lineage>
        <taxon>Bacteria</taxon>
        <taxon>Pseudomonadati</taxon>
        <taxon>Pseudomonadota</taxon>
        <taxon>Alphaproteobacteria</taxon>
        <taxon>Sphingomonadales</taxon>
        <taxon>Sphingomonadaceae</taxon>
        <taxon>Novosphingobium</taxon>
    </lineage>
</organism>
<dbReference type="InterPro" id="IPR025538">
    <property type="entry name" value="DUF4424"/>
</dbReference>
<dbReference type="Proteomes" id="UP000052268">
    <property type="component" value="Unassembled WGS sequence"/>
</dbReference>